<organism evidence="1 2">
    <name type="scientific">Durusdinium trenchii</name>
    <dbReference type="NCBI Taxonomy" id="1381693"/>
    <lineage>
        <taxon>Eukaryota</taxon>
        <taxon>Sar</taxon>
        <taxon>Alveolata</taxon>
        <taxon>Dinophyceae</taxon>
        <taxon>Suessiales</taxon>
        <taxon>Symbiodiniaceae</taxon>
        <taxon>Durusdinium</taxon>
    </lineage>
</organism>
<dbReference type="Proteomes" id="UP001642484">
    <property type="component" value="Unassembled WGS sequence"/>
</dbReference>
<sequence length="68" mass="7601">MASSIAYTARCISASTMSFLHMVGTVKRPFALRTTCTISLTWVLDMMSWKTCLGTPPSRWIFVFQCCG</sequence>
<evidence type="ECO:0000313" key="1">
    <source>
        <dbReference type="EMBL" id="CAK9078544.1"/>
    </source>
</evidence>
<evidence type="ECO:0008006" key="3">
    <source>
        <dbReference type="Google" id="ProtNLM"/>
    </source>
</evidence>
<name>A0ABP0PUD4_9DINO</name>
<proteinExistence type="predicted"/>
<gene>
    <name evidence="1" type="ORF">CCMP2556_LOCUS38715</name>
</gene>
<reference evidence="1 2" key="1">
    <citation type="submission" date="2024-02" db="EMBL/GenBank/DDBJ databases">
        <authorList>
            <person name="Chen Y."/>
            <person name="Shah S."/>
            <person name="Dougan E. K."/>
            <person name="Thang M."/>
            <person name="Chan C."/>
        </authorList>
    </citation>
    <scope>NUCLEOTIDE SEQUENCE [LARGE SCALE GENOMIC DNA]</scope>
</reference>
<accession>A0ABP0PUD4</accession>
<evidence type="ECO:0000313" key="2">
    <source>
        <dbReference type="Proteomes" id="UP001642484"/>
    </source>
</evidence>
<dbReference type="EMBL" id="CAXAMN010023583">
    <property type="protein sequence ID" value="CAK9078544.1"/>
    <property type="molecule type" value="Genomic_DNA"/>
</dbReference>
<protein>
    <recommendedName>
        <fullName evidence="3">Secreted protein</fullName>
    </recommendedName>
</protein>
<keyword evidence="2" id="KW-1185">Reference proteome</keyword>
<comment type="caution">
    <text evidence="1">The sequence shown here is derived from an EMBL/GenBank/DDBJ whole genome shotgun (WGS) entry which is preliminary data.</text>
</comment>